<dbReference type="InterPro" id="IPR047021">
    <property type="entry name" value="REXO1/3/4-like"/>
</dbReference>
<dbReference type="FunFam" id="3.30.420.10:FF:000055">
    <property type="entry name" value="RNA exonuclease 5 isoform X1"/>
    <property type="match status" value="1"/>
</dbReference>
<dbReference type="SUPFAM" id="SSF54928">
    <property type="entry name" value="RNA-binding domain, RBD"/>
    <property type="match status" value="1"/>
</dbReference>
<evidence type="ECO:0000256" key="8">
    <source>
        <dbReference type="SAM" id="MobiDB-lite"/>
    </source>
</evidence>
<comment type="caution">
    <text evidence="10">The sequence shown here is derived from an EMBL/GenBank/DDBJ whole genome shotgun (WGS) entry which is preliminary data.</text>
</comment>
<evidence type="ECO:0000256" key="1">
    <source>
        <dbReference type="ARBA" id="ARBA00022722"/>
    </source>
</evidence>
<dbReference type="GO" id="GO:0005634">
    <property type="term" value="C:nucleus"/>
    <property type="evidence" value="ECO:0007669"/>
    <property type="project" value="TreeGrafter"/>
</dbReference>
<evidence type="ECO:0000313" key="10">
    <source>
        <dbReference type="EMBL" id="KAG8513601.1"/>
    </source>
</evidence>
<evidence type="ECO:0000256" key="2">
    <source>
        <dbReference type="ARBA" id="ARBA00022737"/>
    </source>
</evidence>
<dbReference type="Pfam" id="PF00076">
    <property type="entry name" value="RRM_1"/>
    <property type="match status" value="1"/>
</dbReference>
<name>A0A8J6A695_GALPY</name>
<dbReference type="SUPFAM" id="SSF53098">
    <property type="entry name" value="Ribonuclease H-like"/>
    <property type="match status" value="1"/>
</dbReference>
<dbReference type="OrthoDB" id="3996471at2759"/>
<dbReference type="GO" id="GO:0003723">
    <property type="term" value="F:RNA binding"/>
    <property type="evidence" value="ECO:0007669"/>
    <property type="project" value="UniProtKB-UniRule"/>
</dbReference>
<organism evidence="10 11">
    <name type="scientific">Galemys pyrenaicus</name>
    <name type="common">Iberian desman</name>
    <name type="synonym">Pyrenean desman</name>
    <dbReference type="NCBI Taxonomy" id="202257"/>
    <lineage>
        <taxon>Eukaryota</taxon>
        <taxon>Metazoa</taxon>
        <taxon>Chordata</taxon>
        <taxon>Craniata</taxon>
        <taxon>Vertebrata</taxon>
        <taxon>Euteleostomi</taxon>
        <taxon>Mammalia</taxon>
        <taxon>Eutheria</taxon>
        <taxon>Laurasiatheria</taxon>
        <taxon>Eulipotyphla</taxon>
        <taxon>Talpidae</taxon>
        <taxon>Galemys</taxon>
    </lineage>
</organism>
<evidence type="ECO:0000256" key="5">
    <source>
        <dbReference type="ARBA" id="ARBA00022884"/>
    </source>
</evidence>
<dbReference type="SMART" id="SM00360">
    <property type="entry name" value="RRM"/>
    <property type="match status" value="2"/>
</dbReference>
<evidence type="ECO:0000256" key="4">
    <source>
        <dbReference type="ARBA" id="ARBA00022839"/>
    </source>
</evidence>
<keyword evidence="5 7" id="KW-0694">RNA-binding</keyword>
<evidence type="ECO:0000313" key="11">
    <source>
        <dbReference type="Proteomes" id="UP000700334"/>
    </source>
</evidence>
<sequence length="894" mass="100704">MEPERERTRSQPKKGRKRRRVPNQWAGAGEAVRTRCDPERQPEAKKARLSTNLFAENCEVTHSQLCELLAYAVLGKSTVPKPSWCQLFHQNQLNNVVVFVLQGMSQLHFYRFYLEFGFLRKAFKHKFLLPPPTSTFLADIVGLQKKKTTGVLSKPTEGMPVTKDYGCACSLPCAGSKVSISLQNDPIVKKYGSKKVALTRCLLTKEEMKTFHFPLQGFPDCENFLPTKCNSSVTDNSPLFGLDCEMCLTSKGRELTRISLVAEGGCCLMDELVKPDNKILDYLTSFSGITKKILNPVTTKLKDVQRQLKTLLPPDAVLVGHSLDLDLRALKMIHPYVIDTSLLYVREQGRRFKLKFLAKAILGKDIQCPDKLGHDATEDARTTLELARYFLKHGPKKVVRSHLVTTEAGPGLWQWQSHCLQKQQIPFEDQMMFYHCIFKIAELNLEALASHHELQTASQEPRNTTVVQQANTSVLECLDSMGQKLLFLTRETDSSELSSARSCQTIKCLSNKEVLEQARVEIPLFPFSIVQFSFEPFPPNLTEEMNKRMRIKWAEMSTVYAGPFSKNCNLRALKRLFKSFGPVRSMALVLETHQPHLCIQYEVLEAAQLAIESLDSVLVEGTCIKVQRPVTELTLDSNTLINELERDSENRGTIYLSGVTENFKERLLQRSNLFLGLEVVILPKDLKTGKQKKYCFLKFKTFGSAQRALSILTGKDWKLKGRHALTPRHLHAWLRGLPPESRRPPGLRVIPPPSEQQALQTLKVDHPKIAAWRWGRKIGKLYHSLGPGTLCLILLPGSKSTDGSFSGLGLMGIKDEEENTTSNLCLQPMKSCQGSCWKSSFSFGGKTFVKIFKSPKKTFISYQDGKVITNQTLDTSVAKQTVTANPAVASFQPF</sequence>
<dbReference type="InterPro" id="IPR000504">
    <property type="entry name" value="RRM_dom"/>
</dbReference>
<dbReference type="AlphaFoldDB" id="A0A8J6A695"/>
<dbReference type="Proteomes" id="UP000700334">
    <property type="component" value="Unassembled WGS sequence"/>
</dbReference>
<evidence type="ECO:0000259" key="9">
    <source>
        <dbReference type="PROSITE" id="PS50102"/>
    </source>
</evidence>
<feature type="compositionally biased region" description="Basic and acidic residues" evidence="8">
    <location>
        <begin position="32"/>
        <end position="43"/>
    </location>
</feature>
<dbReference type="InterPro" id="IPR034922">
    <property type="entry name" value="REX1-like_exo"/>
</dbReference>
<feature type="compositionally biased region" description="Basic residues" evidence="8">
    <location>
        <begin position="10"/>
        <end position="21"/>
    </location>
</feature>
<keyword evidence="11" id="KW-1185">Reference proteome</keyword>
<evidence type="ECO:0000256" key="3">
    <source>
        <dbReference type="ARBA" id="ARBA00022801"/>
    </source>
</evidence>
<keyword evidence="4 10" id="KW-0269">Exonuclease</keyword>
<protein>
    <recommendedName>
        <fullName evidence="6">RNA exonuclease 5</fullName>
    </recommendedName>
</protein>
<reference evidence="10" key="1">
    <citation type="journal article" date="2021" name="Evol. Appl.">
        <title>The genome of the Pyrenean desman and the effects of bottlenecks and inbreeding on the genomic landscape of an endangered species.</title>
        <authorList>
            <person name="Escoda L."/>
            <person name="Castresana J."/>
        </authorList>
    </citation>
    <scope>NUCLEOTIDE SEQUENCE</scope>
    <source>
        <strain evidence="10">IBE-C5619</strain>
    </source>
</reference>
<dbReference type="InterPro" id="IPR012337">
    <property type="entry name" value="RNaseH-like_sf"/>
</dbReference>
<dbReference type="FunFam" id="3.30.70.330:FF:000358">
    <property type="entry name" value="RNA exonuclease 5 isoform X1"/>
    <property type="match status" value="1"/>
</dbReference>
<evidence type="ECO:0000256" key="7">
    <source>
        <dbReference type="PROSITE-ProRule" id="PRU00176"/>
    </source>
</evidence>
<feature type="domain" description="RRM" evidence="9">
    <location>
        <begin position="557"/>
        <end position="631"/>
    </location>
</feature>
<dbReference type="PANTHER" id="PTHR12801:SF82">
    <property type="entry name" value="RNA EXONUCLEASE 5"/>
    <property type="match status" value="1"/>
</dbReference>
<dbReference type="InterPro" id="IPR013520">
    <property type="entry name" value="Ribonucl_H"/>
</dbReference>
<gene>
    <name evidence="10" type="ORF">J0S82_012914</name>
</gene>
<dbReference type="FunFam" id="3.30.70.330:FF:000528">
    <property type="entry name" value="RNA exonuclease 5"/>
    <property type="match status" value="1"/>
</dbReference>
<accession>A0A8J6A695</accession>
<dbReference type="SMART" id="SM00479">
    <property type="entry name" value="EXOIII"/>
    <property type="match status" value="1"/>
</dbReference>
<dbReference type="EMBL" id="JAGFMF010011768">
    <property type="protein sequence ID" value="KAG8513601.1"/>
    <property type="molecule type" value="Genomic_DNA"/>
</dbReference>
<dbReference type="CDD" id="cd06145">
    <property type="entry name" value="REX1_like"/>
    <property type="match status" value="1"/>
</dbReference>
<dbReference type="Gene3D" id="3.30.70.330">
    <property type="match status" value="2"/>
</dbReference>
<keyword evidence="2" id="KW-0677">Repeat</keyword>
<feature type="region of interest" description="Disordered" evidence="8">
    <location>
        <begin position="1"/>
        <end position="43"/>
    </location>
</feature>
<dbReference type="InterPro" id="IPR035979">
    <property type="entry name" value="RBD_domain_sf"/>
</dbReference>
<proteinExistence type="predicted"/>
<dbReference type="Pfam" id="PF00929">
    <property type="entry name" value="RNase_T"/>
    <property type="match status" value="1"/>
</dbReference>
<dbReference type="InterPro" id="IPR012677">
    <property type="entry name" value="Nucleotide-bd_a/b_plait_sf"/>
</dbReference>
<evidence type="ECO:0000256" key="6">
    <source>
        <dbReference type="ARBA" id="ARBA00072618"/>
    </source>
</evidence>
<keyword evidence="1" id="KW-0540">Nuclease</keyword>
<dbReference type="InterPro" id="IPR036397">
    <property type="entry name" value="RNaseH_sf"/>
</dbReference>
<dbReference type="GO" id="GO:0004527">
    <property type="term" value="F:exonuclease activity"/>
    <property type="evidence" value="ECO:0007669"/>
    <property type="project" value="UniProtKB-KW"/>
</dbReference>
<dbReference type="PROSITE" id="PS50102">
    <property type="entry name" value="RRM"/>
    <property type="match status" value="1"/>
</dbReference>
<dbReference type="PANTHER" id="PTHR12801">
    <property type="entry name" value="RNA EXONUCLEASE REXO1 / RECO3 FAMILY MEMBER-RELATED"/>
    <property type="match status" value="1"/>
</dbReference>
<dbReference type="Gene3D" id="3.30.420.10">
    <property type="entry name" value="Ribonuclease H-like superfamily/Ribonuclease H"/>
    <property type="match status" value="1"/>
</dbReference>
<keyword evidence="3" id="KW-0378">Hydrolase</keyword>